<dbReference type="PANTHER" id="PTHR45632:SF3">
    <property type="entry name" value="KELCH-LIKE PROTEIN 32"/>
    <property type="match status" value="1"/>
</dbReference>
<dbReference type="SMART" id="SM00612">
    <property type="entry name" value="Kelch"/>
    <property type="match status" value="2"/>
</dbReference>
<proteinExistence type="predicted"/>
<evidence type="ECO:0000256" key="2">
    <source>
        <dbReference type="ARBA" id="ARBA00022737"/>
    </source>
</evidence>
<dbReference type="EMBL" id="LR903945">
    <property type="protein sequence ID" value="CAD7252437.1"/>
    <property type="molecule type" value="Genomic_DNA"/>
</dbReference>
<reference evidence="3" key="1">
    <citation type="submission" date="2020-11" db="EMBL/GenBank/DDBJ databases">
        <authorList>
            <person name="Tran Van P."/>
        </authorList>
    </citation>
    <scope>NUCLEOTIDE SEQUENCE</scope>
</reference>
<dbReference type="Pfam" id="PF01344">
    <property type="entry name" value="Kelch_1"/>
    <property type="match status" value="2"/>
</dbReference>
<dbReference type="OrthoDB" id="10251809at2759"/>
<evidence type="ECO:0000256" key="1">
    <source>
        <dbReference type="ARBA" id="ARBA00022441"/>
    </source>
</evidence>
<sequence length="922" mass="103399">MSFKDLILFDDNQCYYTSWSLVVAMAQRSLHVITTNPLPSSHWEEIAQLGLITSCSLRTPGLTSLDVSEDPPDKSLHAQISWNTFLEQDSFPSPDHEMEEKKIELLFGPRLSGKTTFLVNRLKRKYVHENEKILKVKDMAFEARIMFVDCSIWNRNENLKSLSLVAMKERIKRTGLENVVGVLDIHDLLEKYELWRHSSLSPRVIEKLLVKMLENEEEEGRRLHIAFDNAPVYPIGEPGDTEGLREEWESILGSLSSRFPNSLASLTIAFQPYIRYATTTFDVKEFFMGFQSSPGTEARVVVLRGCRDVGFPRLLHHVLSHESPKELRVKPGTLNTRPQPSSLVFGEKPILITSPSDGHYHGKWKCIGGRGRGCVAVTAAAYFHSQELGDVVVLISDGEIRVTFTEALRLMKIASGVNQGEVPRIYHPKEYRGCESSQVMCVGIEDSWVVEGISRAIRTLFIVDGGTSSVAQSRMRLWMEMDRRGLLHRTQSSFHALVSLSSNDWIELDQISHFLKDPSRSKKEEDARRVVCPSAGLQRIFAMARGQDLRAGMWEVHPSQTLWVNSPGGIGDVYLAHSGRLIHGTGGEVRILHLEEKDPREAPYRWDEVLRNPLQFIRSTTGCIIQNSLFLLGMILDPHTILVLGGQDFEAEKQVSSCEYLDVRTGQWSSFQDIPLPLSGLAATVYHDQLYISGGWDGMESRREVWRCRVKGGQWEELPCLNNPRGHHGMMGNGKGGLSVIGGLFQRGSQYEEVLETETFTLDVRGGWVNQGTFPFDKIWKATDMNVPISGFKRGSSCEEFVLSVSEDVKTSHTYKEKSVDGFRSYSPTSSGPLSELEEEVSDRCRCCFLWGRSFVVVSLRVSEVIDPMRGGKGKGMTLPKALSLLGTKSAGQLEIWEAGKGSQPMVAKDGIGIVDTAARRA</sequence>
<evidence type="ECO:0000313" key="4">
    <source>
        <dbReference type="Proteomes" id="UP000677054"/>
    </source>
</evidence>
<feature type="non-terminal residue" evidence="3">
    <location>
        <position position="922"/>
    </location>
</feature>
<dbReference type="Gene3D" id="2.120.10.80">
    <property type="entry name" value="Kelch-type beta propeller"/>
    <property type="match status" value="1"/>
</dbReference>
<keyword evidence="4" id="KW-1185">Reference proteome</keyword>
<dbReference type="InterPro" id="IPR006652">
    <property type="entry name" value="Kelch_1"/>
</dbReference>
<dbReference type="Proteomes" id="UP000677054">
    <property type="component" value="Unassembled WGS sequence"/>
</dbReference>
<dbReference type="SUPFAM" id="SSF117281">
    <property type="entry name" value="Kelch motif"/>
    <property type="match status" value="1"/>
</dbReference>
<gene>
    <name evidence="3" type="ORF">DSTB1V02_LOCUS12195</name>
</gene>
<accession>A0A7R9AE95</accession>
<keyword evidence="2" id="KW-0677">Repeat</keyword>
<dbReference type="InterPro" id="IPR015915">
    <property type="entry name" value="Kelch-typ_b-propeller"/>
</dbReference>
<organism evidence="3">
    <name type="scientific">Darwinula stevensoni</name>
    <dbReference type="NCBI Taxonomy" id="69355"/>
    <lineage>
        <taxon>Eukaryota</taxon>
        <taxon>Metazoa</taxon>
        <taxon>Ecdysozoa</taxon>
        <taxon>Arthropoda</taxon>
        <taxon>Crustacea</taxon>
        <taxon>Oligostraca</taxon>
        <taxon>Ostracoda</taxon>
        <taxon>Podocopa</taxon>
        <taxon>Podocopida</taxon>
        <taxon>Darwinulocopina</taxon>
        <taxon>Darwinuloidea</taxon>
        <taxon>Darwinulidae</taxon>
        <taxon>Darwinula</taxon>
    </lineage>
</organism>
<dbReference type="PANTHER" id="PTHR45632">
    <property type="entry name" value="LD33804P"/>
    <property type="match status" value="1"/>
</dbReference>
<dbReference type="EMBL" id="CAJPEV010004428">
    <property type="protein sequence ID" value="CAG0901768.1"/>
    <property type="molecule type" value="Genomic_DNA"/>
</dbReference>
<keyword evidence="1" id="KW-0880">Kelch repeat</keyword>
<dbReference type="AlphaFoldDB" id="A0A7R9AE95"/>
<name>A0A7R9AE95_9CRUS</name>
<evidence type="ECO:0000313" key="3">
    <source>
        <dbReference type="EMBL" id="CAD7252437.1"/>
    </source>
</evidence>
<protein>
    <submittedName>
        <fullName evidence="3">Uncharacterized protein</fullName>
    </submittedName>
</protein>